<dbReference type="PANTHER" id="PTHR10671:SF43">
    <property type="entry name" value="GERM CELL-SPECIFIC GENE 1 PROTEIN"/>
    <property type="match status" value="1"/>
</dbReference>
<name>A0A8X7X7D8_POLSE</name>
<proteinExistence type="inferred from homology"/>
<dbReference type="Gene3D" id="1.20.140.150">
    <property type="match status" value="1"/>
</dbReference>
<evidence type="ECO:0000256" key="1">
    <source>
        <dbReference type="ARBA" id="ARBA00004141"/>
    </source>
</evidence>
<feature type="region of interest" description="Disordered" evidence="6">
    <location>
        <begin position="935"/>
        <end position="957"/>
    </location>
</feature>
<feature type="transmembrane region" description="Helical" evidence="7">
    <location>
        <begin position="741"/>
        <end position="762"/>
    </location>
</feature>
<keyword evidence="5 7" id="KW-0472">Membrane</keyword>
<dbReference type="PANTHER" id="PTHR10671">
    <property type="entry name" value="EPITHELIAL MEMBRANE PROTEIN-RELATED"/>
    <property type="match status" value="1"/>
</dbReference>
<evidence type="ECO:0000313" key="8">
    <source>
        <dbReference type="EMBL" id="KAG2463590.1"/>
    </source>
</evidence>
<dbReference type="InterPro" id="IPR050579">
    <property type="entry name" value="PMP-22/EMP/MP20-like"/>
</dbReference>
<feature type="transmembrane region" description="Helical" evidence="7">
    <location>
        <begin position="284"/>
        <end position="307"/>
    </location>
</feature>
<feature type="transmembrane region" description="Helical" evidence="7">
    <location>
        <begin position="637"/>
        <end position="659"/>
    </location>
</feature>
<feature type="region of interest" description="Disordered" evidence="6">
    <location>
        <begin position="897"/>
        <end position="922"/>
    </location>
</feature>
<dbReference type="EMBL" id="JAATIS010003638">
    <property type="protein sequence ID" value="KAG2463590.1"/>
    <property type="molecule type" value="Genomic_DNA"/>
</dbReference>
<evidence type="ECO:0000313" key="9">
    <source>
        <dbReference type="Proteomes" id="UP000886611"/>
    </source>
</evidence>
<feature type="compositionally biased region" description="Pro residues" evidence="6">
    <location>
        <begin position="904"/>
        <end position="917"/>
    </location>
</feature>
<evidence type="ECO:0000256" key="6">
    <source>
        <dbReference type="SAM" id="MobiDB-lite"/>
    </source>
</evidence>
<feature type="non-terminal residue" evidence="8">
    <location>
        <position position="957"/>
    </location>
</feature>
<gene>
    <name evidence="8" type="primary">Gsg1l_0</name>
    <name evidence="8" type="ORF">GTO96_0002644</name>
</gene>
<protein>
    <submittedName>
        <fullName evidence="8">GSG1L protein</fullName>
    </submittedName>
</protein>
<feature type="transmembrane region" description="Helical" evidence="7">
    <location>
        <begin position="782"/>
        <end position="808"/>
    </location>
</feature>
<organism evidence="8 9">
    <name type="scientific">Polypterus senegalus</name>
    <name type="common">Senegal bichir</name>
    <dbReference type="NCBI Taxonomy" id="55291"/>
    <lineage>
        <taxon>Eukaryota</taxon>
        <taxon>Metazoa</taxon>
        <taxon>Chordata</taxon>
        <taxon>Craniata</taxon>
        <taxon>Vertebrata</taxon>
        <taxon>Euteleostomi</taxon>
        <taxon>Actinopterygii</taxon>
        <taxon>Polypteriformes</taxon>
        <taxon>Polypteridae</taxon>
        <taxon>Polypterus</taxon>
    </lineage>
</organism>
<accession>A0A8X7X7D8</accession>
<comment type="caution">
    <text evidence="8">The sequence shown here is derived from an EMBL/GenBank/DDBJ whole genome shotgun (WGS) entry which is preliminary data.</text>
</comment>
<keyword evidence="9" id="KW-1185">Reference proteome</keyword>
<feature type="transmembrane region" description="Helical" evidence="7">
    <location>
        <begin position="828"/>
        <end position="852"/>
    </location>
</feature>
<evidence type="ECO:0000256" key="5">
    <source>
        <dbReference type="ARBA" id="ARBA00023136"/>
    </source>
</evidence>
<dbReference type="Proteomes" id="UP000886611">
    <property type="component" value="Unassembled WGS sequence"/>
</dbReference>
<evidence type="ECO:0000256" key="4">
    <source>
        <dbReference type="ARBA" id="ARBA00022989"/>
    </source>
</evidence>
<keyword evidence="4 7" id="KW-1133">Transmembrane helix</keyword>
<evidence type="ECO:0000256" key="2">
    <source>
        <dbReference type="ARBA" id="ARBA00007425"/>
    </source>
</evidence>
<feature type="non-terminal residue" evidence="8">
    <location>
        <position position="1"/>
    </location>
</feature>
<dbReference type="InterPro" id="IPR013783">
    <property type="entry name" value="Ig-like_fold"/>
</dbReference>
<dbReference type="AlphaFoldDB" id="A0A8X7X7D8"/>
<reference evidence="8 9" key="1">
    <citation type="journal article" date="2021" name="Cell">
        <title>Tracing the genetic footprints of vertebrate landing in non-teleost ray-finned fishes.</title>
        <authorList>
            <person name="Bi X."/>
            <person name="Wang K."/>
            <person name="Yang L."/>
            <person name="Pan H."/>
            <person name="Jiang H."/>
            <person name="Wei Q."/>
            <person name="Fang M."/>
            <person name="Yu H."/>
            <person name="Zhu C."/>
            <person name="Cai Y."/>
            <person name="He Y."/>
            <person name="Gan X."/>
            <person name="Zeng H."/>
            <person name="Yu D."/>
            <person name="Zhu Y."/>
            <person name="Jiang H."/>
            <person name="Qiu Q."/>
            <person name="Yang H."/>
            <person name="Zhang Y.E."/>
            <person name="Wang W."/>
            <person name="Zhu M."/>
            <person name="He S."/>
            <person name="Zhang G."/>
        </authorList>
    </citation>
    <scope>NUCLEOTIDE SEQUENCE [LARGE SCALE GENOMIC DNA]</scope>
    <source>
        <strain evidence="8">Bchr_013</strain>
    </source>
</reference>
<evidence type="ECO:0000256" key="7">
    <source>
        <dbReference type="SAM" id="Phobius"/>
    </source>
</evidence>
<keyword evidence="3 7" id="KW-0812">Transmembrane</keyword>
<comment type="similarity">
    <text evidence="2">Belongs to the GSG1 family.</text>
</comment>
<dbReference type="GO" id="GO:0005886">
    <property type="term" value="C:plasma membrane"/>
    <property type="evidence" value="ECO:0007669"/>
    <property type="project" value="TreeGrafter"/>
</dbReference>
<evidence type="ECO:0000256" key="3">
    <source>
        <dbReference type="ARBA" id="ARBA00022692"/>
    </source>
</evidence>
<dbReference type="Pfam" id="PF07803">
    <property type="entry name" value="GSG-1"/>
    <property type="match status" value="1"/>
</dbReference>
<dbReference type="InterPro" id="IPR012478">
    <property type="entry name" value="GSG-1"/>
</dbReference>
<comment type="subcellular location">
    <subcellularLocation>
        <location evidence="1">Membrane</location>
        <topology evidence="1">Multi-pass membrane protein</topology>
    </subcellularLocation>
</comment>
<dbReference type="Gene3D" id="2.60.40.10">
    <property type="entry name" value="Immunoglobulins"/>
    <property type="match status" value="1"/>
</dbReference>
<sequence>MLLHLNLAPRLSQQQVHRATVLLCAPGLYQHSLSSERLSPFLPSHNGTILFRCVVRERAGIMSQCSVCPYKYSPAPAEWIFSRAEQERLKLRLFSMGIGSSRSLQSIGSLSRLIRERHIIHTVCTVCVCVCYGFVYVQCAAGLCMSCIDLNLFYWVTCSVVHELVQKSAFTEQAHSTKNGESVTLEMDPILMAFVGEKVELQCLVSVPPNSSAGSLHILHNGIRLKPKSDNSRMTVSVDVNASSDTGGYYECTYSDPDTDVKNIFSYLIVQEKDYEEPKSFKTAFVLLLLFSLVLLIFNITGTLLLFCKAKSLETCNPSIYNVIELKPEEARRGKPSEQNRDKDEDAMTRSCVESAIFIALLEGFSGSDDVISNPSISFKVVVIAVTIAVIFTFSSDCLFQSFPCSMGGIASLVGVGAADLQQVIDNANSKAMLSSNEPSGINKFSRPNSLAVSFTLSILAGANAAVSGPRRFVLSPVFSSCEQTLFNAPGEALSLTEAARLFMEAEHETYRLRCPGFEEHLQAAINCYSFAIKVYVEVNQPVMAASLCLELGNALKTILEIQVTQTCQIRKCGVLSYAIQMPIPTAIIADKMRPYDGVCPAPCPLFQFWEPLEPSNIEAGCDRGALMDLRGHHRALLALVLNVAALVLSSTALISSYWCQGKQKVPKPLCTLTKTTNCIPVPGISNSADIQYSWETGDDRFVFPYFHTGLWHSCEENIYGNDEKCRSFIDLTPHTEKGMIWLSVVTEMVYICLLALSFMMLSAELLHSSLYPGSPICGLKLNAFAAVFTVLSGLLGMVAHMMYMQVFQVTASLGPEDWKPHSWDYSWSFYLAWASFTCCMASGVTTLNSYTKTVITYRRTRKAYEASLKKYSQLPLYQHTAVAALSRDAPLNPYYSSEEKTFCPPPPPPPPPPLTLPPDLYDDSKEPVLFNGILESTAEEDNKKEEGYLAEDGEPC</sequence>